<dbReference type="EMBL" id="DVJQ01000029">
    <property type="protein sequence ID" value="HIS74039.1"/>
    <property type="molecule type" value="Genomic_DNA"/>
</dbReference>
<name>A0A9D1FIC2_9BACT</name>
<organism evidence="2 3">
    <name type="scientific">Candidatus Galligastranaerophilus intestinavium</name>
    <dbReference type="NCBI Taxonomy" id="2840836"/>
    <lineage>
        <taxon>Bacteria</taxon>
        <taxon>Candidatus Galligastranaerophilus</taxon>
    </lineage>
</organism>
<feature type="compositionally biased region" description="Acidic residues" evidence="1">
    <location>
        <begin position="649"/>
        <end position="671"/>
    </location>
</feature>
<sequence>MGFLDGVSSSQKQVKVEDLDNQKGSKPNEVSEDTEYIDVFGDDIDGDGIGDNIELNTDNLQGNAEDGYYVEVDTKHNNSLYAIMQNTYSNWDDMSYDEQNALIDAVMDANPELFGTGVNNVSNQYVTDSERGSMDPYSTVRSERMHSYIYAGDKINIPTKETRVETAAFKQASATANNSTENEHVHVATVIATAHGTTEYVYEPSSASVELNSEEGGAQNLSDVVSQYFDAEADEQKAYAIALDQAKANSEFVLTRINSATRENYDDVADIPADVLLNTKLCVDSKYANNEMSLVDSRYEDFADGTDLSSGRYVDQQMFTSQVSDVTIDPNFEGESGDMVDGKPVYKSVEDAILANYRTEVDAKDVDTSKYGEVSYVKGGGSSEIETVVYKNGTEVYRDRNTGEIKGASVAVEKDSDAYAAIMDGLKDNPANASIVKGKSGQDAIDALNEISGTQSLNLQPTELQRIAVGCDEKTAKQLFADGKDTEFSYLHSTVDKVDMSEKTDDGEYKYQSMMDLMEFYADPSDEAAQNGKSLLDRYNESPNDPETQALIGAAVKNIITNNDFFKNSTFEVNGEEVKGEDLTVQQAMELDLIDKNGNPIIKGELELGDAAYNITSGTTRVVKKKPTPVSTPKPEPEPTPEAKPEPEPVPEPEPEPEPVPEPEPEPEPEP</sequence>
<proteinExistence type="predicted"/>
<dbReference type="Proteomes" id="UP000886865">
    <property type="component" value="Unassembled WGS sequence"/>
</dbReference>
<dbReference type="AlphaFoldDB" id="A0A9D1FIC2"/>
<feature type="non-terminal residue" evidence="2">
    <location>
        <position position="671"/>
    </location>
</feature>
<feature type="region of interest" description="Disordered" evidence="1">
    <location>
        <begin position="1"/>
        <end position="34"/>
    </location>
</feature>
<gene>
    <name evidence="2" type="ORF">IAA86_03350</name>
</gene>
<feature type="compositionally biased region" description="Basic and acidic residues" evidence="1">
    <location>
        <begin position="14"/>
        <end position="23"/>
    </location>
</feature>
<evidence type="ECO:0000313" key="3">
    <source>
        <dbReference type="Proteomes" id="UP000886865"/>
    </source>
</evidence>
<reference evidence="2" key="2">
    <citation type="journal article" date="2021" name="PeerJ">
        <title>Extensive microbial diversity within the chicken gut microbiome revealed by metagenomics and culture.</title>
        <authorList>
            <person name="Gilroy R."/>
            <person name="Ravi A."/>
            <person name="Getino M."/>
            <person name="Pursley I."/>
            <person name="Horton D.L."/>
            <person name="Alikhan N.F."/>
            <person name="Baker D."/>
            <person name="Gharbi K."/>
            <person name="Hall N."/>
            <person name="Watson M."/>
            <person name="Adriaenssens E.M."/>
            <person name="Foster-Nyarko E."/>
            <person name="Jarju S."/>
            <person name="Secka A."/>
            <person name="Antonio M."/>
            <person name="Oren A."/>
            <person name="Chaudhuri R.R."/>
            <person name="La Ragione R."/>
            <person name="Hildebrand F."/>
            <person name="Pallen M.J."/>
        </authorList>
    </citation>
    <scope>NUCLEOTIDE SEQUENCE</scope>
    <source>
        <strain evidence="2">CHK152-2871</strain>
    </source>
</reference>
<comment type="caution">
    <text evidence="2">The sequence shown here is derived from an EMBL/GenBank/DDBJ whole genome shotgun (WGS) entry which is preliminary data.</text>
</comment>
<feature type="compositionally biased region" description="Basic and acidic residues" evidence="1">
    <location>
        <begin position="635"/>
        <end position="647"/>
    </location>
</feature>
<evidence type="ECO:0000256" key="1">
    <source>
        <dbReference type="SAM" id="MobiDB-lite"/>
    </source>
</evidence>
<feature type="region of interest" description="Disordered" evidence="1">
    <location>
        <begin position="622"/>
        <end position="671"/>
    </location>
</feature>
<evidence type="ECO:0000313" key="2">
    <source>
        <dbReference type="EMBL" id="HIS74039.1"/>
    </source>
</evidence>
<accession>A0A9D1FIC2</accession>
<reference evidence="2" key="1">
    <citation type="submission" date="2020-10" db="EMBL/GenBank/DDBJ databases">
        <authorList>
            <person name="Gilroy R."/>
        </authorList>
    </citation>
    <scope>NUCLEOTIDE SEQUENCE</scope>
    <source>
        <strain evidence="2">CHK152-2871</strain>
    </source>
</reference>
<protein>
    <submittedName>
        <fullName evidence="2">Uncharacterized protein</fullName>
    </submittedName>
</protein>